<reference evidence="2" key="2">
    <citation type="submission" date="2021-04" db="EMBL/GenBank/DDBJ databases">
        <authorList>
            <person name="Gilroy R."/>
        </authorList>
    </citation>
    <scope>NUCLEOTIDE SEQUENCE</scope>
    <source>
        <strain evidence="2">CHK118-2852</strain>
    </source>
</reference>
<dbReference type="InterPro" id="IPR015032">
    <property type="entry name" value="ThsB__TIR-like_domain"/>
</dbReference>
<dbReference type="Pfam" id="PF08937">
    <property type="entry name" value="ThsB_TIR"/>
    <property type="match status" value="1"/>
</dbReference>
<reference evidence="2" key="1">
    <citation type="journal article" date="2021" name="PeerJ">
        <title>Extensive microbial diversity within the chicken gut microbiome revealed by metagenomics and culture.</title>
        <authorList>
            <person name="Gilroy R."/>
            <person name="Ravi A."/>
            <person name="Getino M."/>
            <person name="Pursley I."/>
            <person name="Horton D.L."/>
            <person name="Alikhan N.F."/>
            <person name="Baker D."/>
            <person name="Gharbi K."/>
            <person name="Hall N."/>
            <person name="Watson M."/>
            <person name="Adriaenssens E.M."/>
            <person name="Foster-Nyarko E."/>
            <person name="Jarju S."/>
            <person name="Secka A."/>
            <person name="Antonio M."/>
            <person name="Oren A."/>
            <person name="Chaudhuri R.R."/>
            <person name="La Ragione R."/>
            <person name="Hildebrand F."/>
            <person name="Pallen M.J."/>
        </authorList>
    </citation>
    <scope>NUCLEOTIDE SEQUENCE</scope>
    <source>
        <strain evidence="2">CHK118-2852</strain>
    </source>
</reference>
<feature type="domain" description="Thoeris protein ThsB TIR-like" evidence="1">
    <location>
        <begin position="7"/>
        <end position="110"/>
    </location>
</feature>
<proteinExistence type="predicted"/>
<evidence type="ECO:0000313" key="2">
    <source>
        <dbReference type="EMBL" id="HIZ92315.1"/>
    </source>
</evidence>
<dbReference type="Gene3D" id="3.40.50.11200">
    <property type="match status" value="1"/>
</dbReference>
<name>A0A9D2KDU5_9BACE</name>
<evidence type="ECO:0000313" key="3">
    <source>
        <dbReference type="Proteomes" id="UP000824108"/>
    </source>
</evidence>
<gene>
    <name evidence="2" type="ORF">H9807_09420</name>
</gene>
<comment type="caution">
    <text evidence="2">The sequence shown here is derived from an EMBL/GenBank/DDBJ whole genome shotgun (WGS) entry which is preliminary data.</text>
</comment>
<organism evidence="2 3">
    <name type="scientific">Candidatus Bacteroides merdavium</name>
    <dbReference type="NCBI Taxonomy" id="2838472"/>
    <lineage>
        <taxon>Bacteria</taxon>
        <taxon>Pseudomonadati</taxon>
        <taxon>Bacteroidota</taxon>
        <taxon>Bacteroidia</taxon>
        <taxon>Bacteroidales</taxon>
        <taxon>Bacteroidaceae</taxon>
        <taxon>Bacteroides</taxon>
    </lineage>
</organism>
<accession>A0A9D2KDU5</accession>
<dbReference type="Proteomes" id="UP000824108">
    <property type="component" value="Unassembled WGS sequence"/>
</dbReference>
<evidence type="ECO:0000259" key="1">
    <source>
        <dbReference type="Pfam" id="PF08937"/>
    </source>
</evidence>
<dbReference type="AlphaFoldDB" id="A0A9D2KDU5"/>
<dbReference type="EMBL" id="DXAV01000078">
    <property type="protein sequence ID" value="HIZ92315.1"/>
    <property type="molecule type" value="Genomic_DNA"/>
</dbReference>
<protein>
    <submittedName>
        <fullName evidence="2">TIR domain-containing protein</fullName>
    </submittedName>
</protein>
<sequence>MAKKKVYVCFDYDRDKHYKYLMEAWDANPNFDFTFNDQSPDEIQSNDISVIKSCLTKKINAAAYTVVLAGKDANKTHKDYLKIGYKNWQNFEVARSVDNGNKLIVVKLPEYTEAPEEACGHGAEWVSEFSQQKIINALNIAAQK</sequence>